<feature type="binding site" description="axial binding residue" evidence="6">
    <location>
        <position position="38"/>
    </location>
    <ligand>
        <name>heme c</name>
        <dbReference type="ChEBI" id="CHEBI:61717"/>
    </ligand>
    <ligandPart>
        <name>Fe</name>
        <dbReference type="ChEBI" id="CHEBI:18248"/>
    </ligandPart>
</feature>
<feature type="chain" id="PRO_5042813278" evidence="7">
    <location>
        <begin position="23"/>
        <end position="106"/>
    </location>
</feature>
<evidence type="ECO:0000256" key="3">
    <source>
        <dbReference type="ARBA" id="ARBA00022723"/>
    </source>
</evidence>
<evidence type="ECO:0000256" key="6">
    <source>
        <dbReference type="PIRSR" id="PIRSR602324-1"/>
    </source>
</evidence>
<feature type="domain" description="Cytochrome c" evidence="8">
    <location>
        <begin position="13"/>
        <end position="105"/>
    </location>
</feature>
<accession>A0AAN1T2A6</accession>
<evidence type="ECO:0000256" key="5">
    <source>
        <dbReference type="ARBA" id="ARBA00023004"/>
    </source>
</evidence>
<sequence length="106" mass="10946">MKSIIVSMVAAAGLMVAGSAMATDMPEVAKKNNCTACHAVDKKVVGPAWKDVSAKYKGDDAAYAKVADKVKKGGSGAWGSMPMPANPKVSDADMKDIIAFIKGLSK</sequence>
<evidence type="ECO:0000256" key="7">
    <source>
        <dbReference type="SAM" id="SignalP"/>
    </source>
</evidence>
<evidence type="ECO:0000313" key="10">
    <source>
        <dbReference type="Proteomes" id="UP001319121"/>
    </source>
</evidence>
<evidence type="ECO:0000256" key="4">
    <source>
        <dbReference type="ARBA" id="ARBA00022982"/>
    </source>
</evidence>
<evidence type="ECO:0000313" key="9">
    <source>
        <dbReference type="EMBL" id="BBJ00450.1"/>
    </source>
</evidence>
<dbReference type="PROSITE" id="PS51007">
    <property type="entry name" value="CYTC"/>
    <property type="match status" value="1"/>
</dbReference>
<dbReference type="InterPro" id="IPR002324">
    <property type="entry name" value="Cyt_c_ID"/>
</dbReference>
<evidence type="ECO:0000256" key="2">
    <source>
        <dbReference type="ARBA" id="ARBA00022617"/>
    </source>
</evidence>
<feature type="binding site" description="covalent" evidence="6">
    <location>
        <position position="34"/>
    </location>
    <ligand>
        <name>heme c</name>
        <dbReference type="ChEBI" id="CHEBI:61717"/>
    </ligand>
</feature>
<dbReference type="Pfam" id="PF00034">
    <property type="entry name" value="Cytochrom_C"/>
    <property type="match status" value="1"/>
</dbReference>
<dbReference type="PRINTS" id="PR00606">
    <property type="entry name" value="CYTCHROMECID"/>
</dbReference>
<name>A0AAN1T2A6_9PROT</name>
<keyword evidence="3 6" id="KW-0479">Metal-binding</keyword>
<dbReference type="EMBL" id="AP019536">
    <property type="protein sequence ID" value="BBJ00450.1"/>
    <property type="molecule type" value="Genomic_DNA"/>
</dbReference>
<evidence type="ECO:0000259" key="8">
    <source>
        <dbReference type="PROSITE" id="PS51007"/>
    </source>
</evidence>
<dbReference type="RefSeq" id="WP_212785686.1">
    <property type="nucleotide sequence ID" value="NZ_AP019536.1"/>
</dbReference>
<keyword evidence="7" id="KW-0732">Signal</keyword>
<keyword evidence="4" id="KW-0249">Electron transport</keyword>
<dbReference type="Gene3D" id="1.10.760.10">
    <property type="entry name" value="Cytochrome c-like domain"/>
    <property type="match status" value="1"/>
</dbReference>
<keyword evidence="5 6" id="KW-0408">Iron</keyword>
<dbReference type="GO" id="GO:0005506">
    <property type="term" value="F:iron ion binding"/>
    <property type="evidence" value="ECO:0007669"/>
    <property type="project" value="InterPro"/>
</dbReference>
<organism evidence="9 10">
    <name type="scientific">Ferrigenium kumadai</name>
    <dbReference type="NCBI Taxonomy" id="1682490"/>
    <lineage>
        <taxon>Bacteria</taxon>
        <taxon>Pseudomonadati</taxon>
        <taxon>Pseudomonadota</taxon>
        <taxon>Betaproteobacteria</taxon>
        <taxon>Nitrosomonadales</taxon>
        <taxon>Gallionellaceae</taxon>
        <taxon>Ferrigenium</taxon>
    </lineage>
</organism>
<dbReference type="InterPro" id="IPR036909">
    <property type="entry name" value="Cyt_c-like_dom_sf"/>
</dbReference>
<comment type="PTM">
    <text evidence="6">Binds 1 heme c group covalently per subunit.</text>
</comment>
<dbReference type="GO" id="GO:0020037">
    <property type="term" value="F:heme binding"/>
    <property type="evidence" value="ECO:0007669"/>
    <property type="project" value="InterPro"/>
</dbReference>
<feature type="binding site" description="axial binding residue" evidence="6">
    <location>
        <position position="83"/>
    </location>
    <ligand>
        <name>heme c</name>
        <dbReference type="ChEBI" id="CHEBI:61717"/>
    </ligand>
    <ligandPart>
        <name>Fe</name>
        <dbReference type="ChEBI" id="CHEBI:18248"/>
    </ligandPart>
</feature>
<dbReference type="InterPro" id="IPR009056">
    <property type="entry name" value="Cyt_c-like_dom"/>
</dbReference>
<feature type="signal peptide" evidence="7">
    <location>
        <begin position="1"/>
        <end position="22"/>
    </location>
</feature>
<proteinExistence type="predicted"/>
<keyword evidence="2 6" id="KW-0349">Heme</keyword>
<evidence type="ECO:0000256" key="1">
    <source>
        <dbReference type="ARBA" id="ARBA00022448"/>
    </source>
</evidence>
<gene>
    <name evidence="9" type="ORF">FGKAn22_21420</name>
</gene>
<dbReference type="GO" id="GO:0009055">
    <property type="term" value="F:electron transfer activity"/>
    <property type="evidence" value="ECO:0007669"/>
    <property type="project" value="InterPro"/>
</dbReference>
<dbReference type="KEGG" id="fku:FGKAn22_21420"/>
<keyword evidence="1" id="KW-0813">Transport</keyword>
<dbReference type="AlphaFoldDB" id="A0AAN1T2A6"/>
<keyword evidence="10" id="KW-1185">Reference proteome</keyword>
<protein>
    <submittedName>
        <fullName evidence="9">Cytochrome c</fullName>
    </submittedName>
</protein>
<reference evidence="9 10" key="1">
    <citation type="submission" date="2019-03" db="EMBL/GenBank/DDBJ databases">
        <title>Complete genome sequence of Ferrigenium kumadai strain An22, a microaerophilic iron-oxidizing bacterium isolated from a paddy field soil.</title>
        <authorList>
            <person name="Watanabe T."/>
            <person name="Asakawa S."/>
        </authorList>
    </citation>
    <scope>NUCLEOTIDE SEQUENCE [LARGE SCALE GENOMIC DNA]</scope>
    <source>
        <strain evidence="9 10">An22</strain>
    </source>
</reference>
<dbReference type="Proteomes" id="UP001319121">
    <property type="component" value="Chromosome"/>
</dbReference>
<dbReference type="SUPFAM" id="SSF46626">
    <property type="entry name" value="Cytochrome c"/>
    <property type="match status" value="1"/>
</dbReference>